<evidence type="ECO:0000256" key="3">
    <source>
        <dbReference type="ARBA" id="ARBA00022801"/>
    </source>
</evidence>
<keyword evidence="12" id="KW-1185">Reference proteome</keyword>
<dbReference type="InterPro" id="IPR012338">
    <property type="entry name" value="Beta-lactam/transpept-like"/>
</dbReference>
<evidence type="ECO:0000313" key="12">
    <source>
        <dbReference type="Proteomes" id="UP001595665"/>
    </source>
</evidence>
<keyword evidence="6" id="KW-0961">Cell wall biogenesis/degradation</keyword>
<comment type="caution">
    <text evidence="11">The sequence shown here is derived from an EMBL/GenBank/DDBJ whole genome shotgun (WGS) entry which is preliminary data.</text>
</comment>
<dbReference type="Proteomes" id="UP001595665">
    <property type="component" value="Unassembled WGS sequence"/>
</dbReference>
<accession>A0ABV7PJG4</accession>
<evidence type="ECO:0000256" key="8">
    <source>
        <dbReference type="SAM" id="MobiDB-lite"/>
    </source>
</evidence>
<reference evidence="12" key="1">
    <citation type="journal article" date="2019" name="Int. J. Syst. Evol. Microbiol.">
        <title>The Global Catalogue of Microorganisms (GCM) 10K type strain sequencing project: providing services to taxonomists for standard genome sequencing and annotation.</title>
        <authorList>
            <consortium name="The Broad Institute Genomics Platform"/>
            <consortium name="The Broad Institute Genome Sequencing Center for Infectious Disease"/>
            <person name="Wu L."/>
            <person name="Ma J."/>
        </authorList>
    </citation>
    <scope>NUCLEOTIDE SEQUENCE [LARGE SCALE GENOMIC DNA]</scope>
    <source>
        <strain evidence="12">CCM 7480</strain>
    </source>
</reference>
<feature type="compositionally biased region" description="Basic residues" evidence="8">
    <location>
        <begin position="37"/>
        <end position="57"/>
    </location>
</feature>
<keyword evidence="2 9" id="KW-0732">Signal</keyword>
<keyword evidence="5" id="KW-0573">Peptidoglycan synthesis</keyword>
<dbReference type="SUPFAM" id="SSF56601">
    <property type="entry name" value="beta-lactamase/transpeptidase-like"/>
    <property type="match status" value="1"/>
</dbReference>
<evidence type="ECO:0000256" key="9">
    <source>
        <dbReference type="SAM" id="SignalP"/>
    </source>
</evidence>
<sequence>MIKLALAILVSLFLVAEPASAAGAGAGSQASSEKQKRQAAKKKPVKKKTAAKAKRAKRQDVAQAADGNRQRMVRRVTKVNGKRRVTYQVVRKAAPTVAAMRTAGDLAGLHKTDDPLSLRSNVALVLDQNSSEVLFEKNANVPLPIASITKLMTGLVVVEAGQDLNEMLTITNADVDRLKYSSSRLPVGARMTRGNLLHIALMSSENRAASALGRNYPGGIDAFVAAMNAKARELGMNDTRYVDSSGLSSQNVSSARDLAKLVAFAHQKPLLRQYSTDPNWVVEASGRPMRYANTNYLVALPDWNIGLQKTGFINEAGRCLVMQAMIQGRNVIMVFLDSKGKMSRTADAGRMRRWLEALTPDSIVPAAHAASPATASDTTHTSFSTVSAATVLQKR</sequence>
<dbReference type="PANTHER" id="PTHR21581">
    <property type="entry name" value="D-ALANYL-D-ALANINE CARBOXYPEPTIDASE"/>
    <property type="match status" value="1"/>
</dbReference>
<feature type="region of interest" description="Disordered" evidence="8">
    <location>
        <begin position="24"/>
        <end position="71"/>
    </location>
</feature>
<feature type="signal peptide" evidence="9">
    <location>
        <begin position="1"/>
        <end position="21"/>
    </location>
</feature>
<organism evidence="11 12">
    <name type="scientific">Massilia haematophila</name>
    <dbReference type="NCBI Taxonomy" id="457923"/>
    <lineage>
        <taxon>Bacteria</taxon>
        <taxon>Pseudomonadati</taxon>
        <taxon>Pseudomonadota</taxon>
        <taxon>Betaproteobacteria</taxon>
        <taxon>Burkholderiales</taxon>
        <taxon>Oxalobacteraceae</taxon>
        <taxon>Telluria group</taxon>
        <taxon>Massilia</taxon>
    </lineage>
</organism>
<evidence type="ECO:0000256" key="7">
    <source>
        <dbReference type="RuleBase" id="RU004016"/>
    </source>
</evidence>
<dbReference type="Gene3D" id="3.40.710.10">
    <property type="entry name" value="DD-peptidase/beta-lactamase superfamily"/>
    <property type="match status" value="1"/>
</dbReference>
<dbReference type="InterPro" id="IPR001967">
    <property type="entry name" value="Peptidase_S11_N"/>
</dbReference>
<proteinExistence type="inferred from homology"/>
<comment type="similarity">
    <text evidence="1 7">Belongs to the peptidase S11 family.</text>
</comment>
<dbReference type="EMBL" id="JBHRVV010000001">
    <property type="protein sequence ID" value="MFC3459289.1"/>
    <property type="molecule type" value="Genomic_DNA"/>
</dbReference>
<keyword evidence="4" id="KW-0133">Cell shape</keyword>
<evidence type="ECO:0000256" key="4">
    <source>
        <dbReference type="ARBA" id="ARBA00022960"/>
    </source>
</evidence>
<dbReference type="PANTHER" id="PTHR21581:SF26">
    <property type="entry name" value="D-ALANYL-D-ALANINE ENDOPEPTIDASE"/>
    <property type="match status" value="1"/>
</dbReference>
<evidence type="ECO:0000313" key="11">
    <source>
        <dbReference type="EMBL" id="MFC3459289.1"/>
    </source>
</evidence>
<evidence type="ECO:0000256" key="5">
    <source>
        <dbReference type="ARBA" id="ARBA00022984"/>
    </source>
</evidence>
<gene>
    <name evidence="11" type="ORF">ACFOPH_13700</name>
</gene>
<evidence type="ECO:0000256" key="1">
    <source>
        <dbReference type="ARBA" id="ARBA00007164"/>
    </source>
</evidence>
<evidence type="ECO:0000256" key="2">
    <source>
        <dbReference type="ARBA" id="ARBA00022729"/>
    </source>
</evidence>
<dbReference type="PRINTS" id="PR00725">
    <property type="entry name" value="DADACBPTASE1"/>
</dbReference>
<name>A0ABV7PJG4_9BURK</name>
<dbReference type="RefSeq" id="WP_379735812.1">
    <property type="nucleotide sequence ID" value="NZ_JBHRVV010000001.1"/>
</dbReference>
<dbReference type="GO" id="GO:0016787">
    <property type="term" value="F:hydrolase activity"/>
    <property type="evidence" value="ECO:0007669"/>
    <property type="project" value="UniProtKB-KW"/>
</dbReference>
<keyword evidence="3 11" id="KW-0378">Hydrolase</keyword>
<protein>
    <submittedName>
        <fullName evidence="11">Serine hydrolase</fullName>
    </submittedName>
</protein>
<feature type="domain" description="Peptidase S11 D-alanyl-D-alanine carboxypeptidase A N-terminal" evidence="10">
    <location>
        <begin position="114"/>
        <end position="339"/>
    </location>
</feature>
<feature type="chain" id="PRO_5046634207" evidence="9">
    <location>
        <begin position="22"/>
        <end position="395"/>
    </location>
</feature>
<evidence type="ECO:0000256" key="6">
    <source>
        <dbReference type="ARBA" id="ARBA00023316"/>
    </source>
</evidence>
<dbReference type="InterPro" id="IPR018044">
    <property type="entry name" value="Peptidase_S11"/>
</dbReference>
<evidence type="ECO:0000259" key="10">
    <source>
        <dbReference type="Pfam" id="PF00768"/>
    </source>
</evidence>
<dbReference type="Pfam" id="PF00768">
    <property type="entry name" value="Peptidase_S11"/>
    <property type="match status" value="1"/>
</dbReference>